<sequence>MSYSNGSGGTLTLPSPTHVHHVDVGSAVRSLRRSLSRSPSKFRLTTTPSGSPSQEVSRQLGTYLESTTPPSPGRSIPHSTAGPTASASAPSGIPSFFTPQPSHTSTTNFRSSVKLSLRSARTKPSTSRPLSRTRVSPKSPLKRVFGPSPDSGNPVTSTPEPEPQNPENPTFSEFALALSPVSRRNLERPSRHSMHLDVSGSSKNGISKFLGTNTDSFASVSVSPLKRSDAMIVDPASPGSPVAKRRSLHGISNMSSAFNIFDFTPTQPNLTNQQPFDIHEDSNHEYQLSGSGTGGASLASPFRDPLPSPTPLATVTNMNLPKRTSSLRKSTLQQRHGDTRTSWGRRAGEKQLAQLSNENATPAARTRPRLSLDQYLPPDERGSPFMPQGPLPNPSAHPLPRAANQPHPLSRTITQSSSSSSVPDDSPTHFPIQFAKPRAPLNFSRSLPPGSHRPIGDAKPMETPDYKRAKPLQSAFMSTGLVSKMNRNPELGPPKLPGTKVTAMPDTPCKKQYNSATYPPSSGGGRRPSRPSFGSPSTPFSSSISAPNRGNIFSSRDKPAGLFFQPNRTAAHVRKVSLLSVDGEEHGEASGSQEDFPPTPTKNFLKFGTPAPETRTPQVARASLFAPSTYAGVEQPTASPNCKFINSHVIGDGTQGKNDRLSAVMGRPSTPTPGVTTRFASSLSSYRGRRPAHWSIGTPAAARTVPKFSLSQQSDTEIMTGIVKADATTPASPLHPAGYGDSSSPQTPQDSMAPLDASRLSISGAQDGKAKLAQTPATPTMQGRHMFSAFGDPGLSRTPQNSHRPKDVDESLLANFNKSQIIGKGEFSQVYRVVKESPSASLMSQFTTTPSRRTPSLPEQGNVYAVKKLRLPFAGVKARESILREVTVLKALSHSDKVVHYIDDWELDGHLYIQTEFCSEGGLDSFLRLVGQAGKLDDFRVWKILHEVLQGLDAIHDAGFIHLDLKPANIFITFDGYLKIGDFGMAVEWPAGKGVDGEGDREYIAPEILLGQFDKPADIFALGLIMLETACNVYLPDNGPSWQALRSGDLSNVGTLTGGEANVVVRDANGIPIEHESAHGEDGELSSVVSPGALGKLRGFPFGAMTHDPSNLFGAQKRREERTPPDFMKNPENPFSLDNLVRRMLSPNPADRPTAKDLLTTYSIAWVNSRRTAGATVYEGNWGPEQPEPAYLDDTEMTDV</sequence>
<feature type="compositionally biased region" description="Polar residues" evidence="6">
    <location>
        <begin position="45"/>
        <end position="68"/>
    </location>
</feature>
<dbReference type="FunFam" id="3.30.200.20:FF:000611">
    <property type="entry name" value="Protein kinase, putative"/>
    <property type="match status" value="1"/>
</dbReference>
<keyword evidence="9" id="KW-1185">Reference proteome</keyword>
<feature type="compositionally biased region" description="Basic and acidic residues" evidence="6">
    <location>
        <begin position="454"/>
        <end position="465"/>
    </location>
</feature>
<feature type="domain" description="Protein kinase" evidence="7">
    <location>
        <begin position="816"/>
        <end position="1167"/>
    </location>
</feature>
<keyword evidence="4" id="KW-0067">ATP-binding</keyword>
<dbReference type="Proteomes" id="UP001174936">
    <property type="component" value="Unassembled WGS sequence"/>
</dbReference>
<dbReference type="InterPro" id="IPR050339">
    <property type="entry name" value="CC_SR_Kinase"/>
</dbReference>
<dbReference type="GO" id="GO:0005524">
    <property type="term" value="F:ATP binding"/>
    <property type="evidence" value="ECO:0007669"/>
    <property type="project" value="UniProtKB-KW"/>
</dbReference>
<dbReference type="GO" id="GO:0110031">
    <property type="term" value="P:negative regulation of G2/MI transition of meiotic cell cycle"/>
    <property type="evidence" value="ECO:0007669"/>
    <property type="project" value="TreeGrafter"/>
</dbReference>
<dbReference type="GO" id="GO:0005634">
    <property type="term" value="C:nucleus"/>
    <property type="evidence" value="ECO:0007669"/>
    <property type="project" value="TreeGrafter"/>
</dbReference>
<feature type="compositionally biased region" description="Acidic residues" evidence="6">
    <location>
        <begin position="1191"/>
        <end position="1200"/>
    </location>
</feature>
<keyword evidence="1" id="KW-0808">Transferase</keyword>
<dbReference type="AlphaFoldDB" id="A0AA40CXM8"/>
<evidence type="ECO:0000256" key="5">
    <source>
        <dbReference type="ARBA" id="ARBA00037982"/>
    </source>
</evidence>
<feature type="region of interest" description="Disordered" evidence="6">
    <location>
        <begin position="728"/>
        <end position="754"/>
    </location>
</feature>
<dbReference type="GO" id="GO:0005737">
    <property type="term" value="C:cytoplasm"/>
    <property type="evidence" value="ECO:0007669"/>
    <property type="project" value="TreeGrafter"/>
</dbReference>
<feature type="region of interest" description="Disordered" evidence="6">
    <location>
        <begin position="283"/>
        <end position="465"/>
    </location>
</feature>
<comment type="similarity">
    <text evidence="5">Belongs to the protein kinase superfamily. Ser/Thr protein kinase family. GCN2 subfamily.</text>
</comment>
<evidence type="ECO:0000259" key="7">
    <source>
        <dbReference type="PROSITE" id="PS50011"/>
    </source>
</evidence>
<protein>
    <recommendedName>
        <fullName evidence="7">Protein kinase domain-containing protein</fullName>
    </recommendedName>
</protein>
<feature type="compositionally biased region" description="Polar residues" evidence="6">
    <location>
        <begin position="97"/>
        <end position="114"/>
    </location>
</feature>
<dbReference type="PROSITE" id="PS00108">
    <property type="entry name" value="PROTEIN_KINASE_ST"/>
    <property type="match status" value="1"/>
</dbReference>
<feature type="compositionally biased region" description="Polar residues" evidence="6">
    <location>
        <begin position="122"/>
        <end position="136"/>
    </location>
</feature>
<reference evidence="8" key="1">
    <citation type="submission" date="2023-06" db="EMBL/GenBank/DDBJ databases">
        <title>Genome-scale phylogeny and comparative genomics of the fungal order Sordariales.</title>
        <authorList>
            <consortium name="Lawrence Berkeley National Laboratory"/>
            <person name="Hensen N."/>
            <person name="Bonometti L."/>
            <person name="Westerberg I."/>
            <person name="Brannstrom I.O."/>
            <person name="Guillou S."/>
            <person name="Cros-Aarteil S."/>
            <person name="Calhoun S."/>
            <person name="Haridas S."/>
            <person name="Kuo A."/>
            <person name="Mondo S."/>
            <person name="Pangilinan J."/>
            <person name="Riley R."/>
            <person name="Labutti K."/>
            <person name="Andreopoulos B."/>
            <person name="Lipzen A."/>
            <person name="Chen C."/>
            <person name="Yanf M."/>
            <person name="Daum C."/>
            <person name="Ng V."/>
            <person name="Clum A."/>
            <person name="Steindorff A."/>
            <person name="Ohm R."/>
            <person name="Martin F."/>
            <person name="Silar P."/>
            <person name="Natvig D."/>
            <person name="Lalanne C."/>
            <person name="Gautier V."/>
            <person name="Ament-Velasquez S.L."/>
            <person name="Kruys A."/>
            <person name="Hutchinson M.I."/>
            <person name="Powell A.J."/>
            <person name="Barry K."/>
            <person name="Miller A.N."/>
            <person name="Grigoriev I.V."/>
            <person name="Debuchy R."/>
            <person name="Gladieux P."/>
            <person name="Thoren M.H."/>
            <person name="Johannesson H."/>
        </authorList>
    </citation>
    <scope>NUCLEOTIDE SEQUENCE</scope>
    <source>
        <strain evidence="8">SMH2532-1</strain>
    </source>
</reference>
<dbReference type="InterPro" id="IPR000719">
    <property type="entry name" value="Prot_kinase_dom"/>
</dbReference>
<dbReference type="Gene3D" id="3.30.200.20">
    <property type="entry name" value="Phosphorylase Kinase, domain 1"/>
    <property type="match status" value="1"/>
</dbReference>
<evidence type="ECO:0000256" key="3">
    <source>
        <dbReference type="ARBA" id="ARBA00022777"/>
    </source>
</evidence>
<dbReference type="InterPro" id="IPR008271">
    <property type="entry name" value="Ser/Thr_kinase_AS"/>
</dbReference>
<feature type="compositionally biased region" description="Low complexity" evidence="6">
    <location>
        <begin position="79"/>
        <end position="92"/>
    </location>
</feature>
<dbReference type="PANTHER" id="PTHR11042">
    <property type="entry name" value="EUKARYOTIC TRANSLATION INITIATION FACTOR 2-ALPHA KINASE EIF2-ALPHA KINASE -RELATED"/>
    <property type="match status" value="1"/>
</dbReference>
<feature type="region of interest" description="Disordered" evidence="6">
    <location>
        <begin position="30"/>
        <end position="170"/>
    </location>
</feature>
<evidence type="ECO:0000313" key="9">
    <source>
        <dbReference type="Proteomes" id="UP001174936"/>
    </source>
</evidence>
<accession>A0AA40CXM8</accession>
<keyword evidence="3" id="KW-0418">Kinase</keyword>
<dbReference type="InterPro" id="IPR011009">
    <property type="entry name" value="Kinase-like_dom_sf"/>
</dbReference>
<dbReference type="SMART" id="SM00220">
    <property type="entry name" value="S_TKc"/>
    <property type="match status" value="1"/>
</dbReference>
<dbReference type="PROSITE" id="PS50011">
    <property type="entry name" value="PROTEIN_KINASE_DOM"/>
    <property type="match status" value="1"/>
</dbReference>
<dbReference type="EMBL" id="JAULSV010000002">
    <property type="protein sequence ID" value="KAK0652939.1"/>
    <property type="molecule type" value="Genomic_DNA"/>
</dbReference>
<evidence type="ECO:0000313" key="8">
    <source>
        <dbReference type="EMBL" id="KAK0652939.1"/>
    </source>
</evidence>
<evidence type="ECO:0000256" key="6">
    <source>
        <dbReference type="SAM" id="MobiDB-lite"/>
    </source>
</evidence>
<proteinExistence type="inferred from homology"/>
<feature type="region of interest" description="Disordered" evidence="6">
    <location>
        <begin position="1178"/>
        <end position="1200"/>
    </location>
</feature>
<evidence type="ECO:0000256" key="1">
    <source>
        <dbReference type="ARBA" id="ARBA00022679"/>
    </source>
</evidence>
<gene>
    <name evidence="8" type="ORF">B0T16DRAFT_323362</name>
</gene>
<feature type="compositionally biased region" description="Polar residues" evidence="6">
    <location>
        <begin position="741"/>
        <end position="750"/>
    </location>
</feature>
<feature type="compositionally biased region" description="Polar residues" evidence="6">
    <location>
        <begin position="311"/>
        <end position="334"/>
    </location>
</feature>
<dbReference type="Pfam" id="PF00069">
    <property type="entry name" value="Pkinase"/>
    <property type="match status" value="1"/>
</dbReference>
<organism evidence="8 9">
    <name type="scientific">Cercophora newfieldiana</name>
    <dbReference type="NCBI Taxonomy" id="92897"/>
    <lineage>
        <taxon>Eukaryota</taxon>
        <taxon>Fungi</taxon>
        <taxon>Dikarya</taxon>
        <taxon>Ascomycota</taxon>
        <taxon>Pezizomycotina</taxon>
        <taxon>Sordariomycetes</taxon>
        <taxon>Sordariomycetidae</taxon>
        <taxon>Sordariales</taxon>
        <taxon>Lasiosphaeriaceae</taxon>
        <taxon>Cercophora</taxon>
    </lineage>
</organism>
<evidence type="ECO:0000256" key="2">
    <source>
        <dbReference type="ARBA" id="ARBA00022741"/>
    </source>
</evidence>
<dbReference type="PANTHER" id="PTHR11042:SF196">
    <property type="entry name" value="MITOSIS INHIBITOR PROTEIN KINASE SWE1"/>
    <property type="match status" value="1"/>
</dbReference>
<feature type="region of interest" description="Disordered" evidence="6">
    <location>
        <begin position="766"/>
        <end position="807"/>
    </location>
</feature>
<dbReference type="GO" id="GO:0004713">
    <property type="term" value="F:protein tyrosine kinase activity"/>
    <property type="evidence" value="ECO:0007669"/>
    <property type="project" value="TreeGrafter"/>
</dbReference>
<keyword evidence="2" id="KW-0547">Nucleotide-binding</keyword>
<comment type="caution">
    <text evidence="8">The sequence shown here is derived from an EMBL/GenBank/DDBJ whole genome shotgun (WGS) entry which is preliminary data.</text>
</comment>
<feature type="compositionally biased region" description="Pro residues" evidence="6">
    <location>
        <begin position="387"/>
        <end position="397"/>
    </location>
</feature>
<feature type="compositionally biased region" description="Low complexity" evidence="6">
    <location>
        <begin position="530"/>
        <end position="543"/>
    </location>
</feature>
<feature type="region of interest" description="Disordered" evidence="6">
    <location>
        <begin position="482"/>
        <end position="552"/>
    </location>
</feature>
<name>A0AA40CXM8_9PEZI</name>
<dbReference type="SUPFAM" id="SSF56112">
    <property type="entry name" value="Protein kinase-like (PK-like)"/>
    <property type="match status" value="1"/>
</dbReference>
<evidence type="ECO:0000256" key="4">
    <source>
        <dbReference type="ARBA" id="ARBA00022840"/>
    </source>
</evidence>
<dbReference type="Gene3D" id="1.10.510.10">
    <property type="entry name" value="Transferase(Phosphotransferase) domain 1"/>
    <property type="match status" value="1"/>
</dbReference>